<feature type="domain" description="PDZ" evidence="2">
    <location>
        <begin position="28"/>
        <end position="115"/>
    </location>
</feature>
<evidence type="ECO:0000313" key="3">
    <source>
        <dbReference type="EMBL" id="KAG7371552.1"/>
    </source>
</evidence>
<reference evidence="3" key="1">
    <citation type="journal article" date="2021" name="Sci. Rep.">
        <title>Diploid genomic architecture of Nitzschia inconspicua, an elite biomass production diatom.</title>
        <authorList>
            <person name="Oliver A."/>
            <person name="Podell S."/>
            <person name="Pinowska A."/>
            <person name="Traller J.C."/>
            <person name="Smith S.R."/>
            <person name="McClure R."/>
            <person name="Beliaev A."/>
            <person name="Bohutskyi P."/>
            <person name="Hill E.A."/>
            <person name="Rabines A."/>
            <person name="Zheng H."/>
            <person name="Allen L.Z."/>
            <person name="Kuo A."/>
            <person name="Grigoriev I.V."/>
            <person name="Allen A.E."/>
            <person name="Hazlebeck D."/>
            <person name="Allen E.E."/>
        </authorList>
    </citation>
    <scope>NUCLEOTIDE SEQUENCE</scope>
    <source>
        <strain evidence="3">Hildebrandi</strain>
    </source>
</reference>
<proteinExistence type="predicted"/>
<evidence type="ECO:0000256" key="1">
    <source>
        <dbReference type="SAM" id="MobiDB-lite"/>
    </source>
</evidence>
<name>A0A9K3M0D9_9STRA</name>
<dbReference type="Proteomes" id="UP000693970">
    <property type="component" value="Unassembled WGS sequence"/>
</dbReference>
<accession>A0A9K3M0D9</accession>
<dbReference type="InterPro" id="IPR001478">
    <property type="entry name" value="PDZ"/>
</dbReference>
<evidence type="ECO:0000313" key="4">
    <source>
        <dbReference type="Proteomes" id="UP000693970"/>
    </source>
</evidence>
<evidence type="ECO:0000259" key="2">
    <source>
        <dbReference type="PROSITE" id="PS50106"/>
    </source>
</evidence>
<feature type="region of interest" description="Disordered" evidence="1">
    <location>
        <begin position="31"/>
        <end position="50"/>
    </location>
</feature>
<dbReference type="EMBL" id="JAGRRH010000004">
    <property type="protein sequence ID" value="KAG7371552.1"/>
    <property type="molecule type" value="Genomic_DNA"/>
</dbReference>
<reference evidence="3" key="2">
    <citation type="submission" date="2021-04" db="EMBL/GenBank/DDBJ databases">
        <authorList>
            <person name="Podell S."/>
        </authorList>
    </citation>
    <scope>NUCLEOTIDE SEQUENCE</scope>
    <source>
        <strain evidence="3">Hildebrandi</strain>
    </source>
</reference>
<dbReference type="PROSITE" id="PS50106">
    <property type="entry name" value="PDZ"/>
    <property type="match status" value="1"/>
</dbReference>
<keyword evidence="4" id="KW-1185">Reference proteome</keyword>
<comment type="caution">
    <text evidence="3">The sequence shown here is derived from an EMBL/GenBank/DDBJ whole genome shotgun (WGS) entry which is preliminary data.</text>
</comment>
<gene>
    <name evidence="3" type="ORF">IV203_020122</name>
</gene>
<dbReference type="AlphaFoldDB" id="A0A9K3M0D9"/>
<dbReference type="OrthoDB" id="50555at2759"/>
<protein>
    <recommendedName>
        <fullName evidence="2">PDZ domain-containing protein</fullName>
    </recommendedName>
</protein>
<organism evidence="3 4">
    <name type="scientific">Nitzschia inconspicua</name>
    <dbReference type="NCBI Taxonomy" id="303405"/>
    <lineage>
        <taxon>Eukaryota</taxon>
        <taxon>Sar</taxon>
        <taxon>Stramenopiles</taxon>
        <taxon>Ochrophyta</taxon>
        <taxon>Bacillariophyta</taxon>
        <taxon>Bacillariophyceae</taxon>
        <taxon>Bacillariophycidae</taxon>
        <taxon>Bacillariales</taxon>
        <taxon>Bacillariaceae</taxon>
        <taxon>Nitzschia</taxon>
    </lineage>
</organism>
<sequence length="117" mass="13011">MPASVVDNIERPEVEGKTIMDPMPGEKYVEFSKDGADGDRKSKVDSGLDIERKPGHGNRIYLAKVQHPAPAHNLAVGDRLVALNDKKIEDYPNLDAIRDEFASKNVVRMVVDPTMLR</sequence>